<evidence type="ECO:0000256" key="1">
    <source>
        <dbReference type="SAM" id="MobiDB-lite"/>
    </source>
</evidence>
<feature type="compositionally biased region" description="Polar residues" evidence="1">
    <location>
        <begin position="1661"/>
        <end position="1670"/>
    </location>
</feature>
<feature type="compositionally biased region" description="Basic and acidic residues" evidence="1">
    <location>
        <begin position="823"/>
        <end position="832"/>
    </location>
</feature>
<comment type="caution">
    <text evidence="2">The sequence shown here is derived from an EMBL/GenBank/DDBJ whole genome shotgun (WGS) entry which is preliminary data.</text>
</comment>
<feature type="region of interest" description="Disordered" evidence="1">
    <location>
        <begin position="1661"/>
        <end position="1698"/>
    </location>
</feature>
<gene>
    <name evidence="2" type="ORF">UPYG_G00017870</name>
</gene>
<sequence length="2029" mass="224832">MPPKRTKSGTVVATTVGIKSWETGLSAAPFDEETWRASISLVVEERPVDEDIIRALQLAVQQPLRRLFSVVTWDDTLENIHELGNPKSKKTKDVPMFSEVMEAAKALLDAGKEIPCELLGKLLKFQLLVVKDNDQQRRASETRAAEEKAKAGCVSPTKAKTSAKPAAKGDKGKKGAEPSGQTKETKLKKRGEDAETIKYIDDEPDAGPQHYVLVVGFHQPQLLSVMESLGVHVSNVIKLSSHRPDGSEGSLRLTEASSVDQEAEDALQRRALELDDFWGHLDGVLNSGSVSSRLCDVACLSLTSKETLPPQDKENTEALLGFGTRLFEEVACLIYDCLDWRRQHQHYLSNITLVQVPSFTRATTQDTPAETVQTPTPQTPGSKKRQAHGETTTATGAVCETVKLITDVDVRYYKDLLDLIPPESWSVPLILHCMLEQVVATEQDVPPLSAALSGVHGLEKGLADYMLSVFTSLPCSDHQKKTFRETFGVVEMSQQETARQQPLLINYHNERAWRLHHLPVYNGFDAEKTEAEIMRSSGVWNRIRSLQPQSGNRSRLAQIQELKHYCTDELLSWPEVERLFRQFVFESIPLTSLDQSGLLTAAASPQPTCLPWDDPVCFAKRYLRHSNTASEEVFQGDEVEDRSSELMDVTEIQRSHLRSLNNWHYTEHHDANVFSQILQSASQLYSCMDTFLGSLDNSLFIICHNPMSSQRQCKELWDVALHTDVGFRRYLEHVADSISDWTREEEAKWLAVQARGALDHLRAPTPSDSDRSRTESAKSTKKGTVATSPPSSPLIPEEGGPDQYIREDSLKAWKIQQERLKEDEMKKTKKENVGIGVSSVKGLERNDSSREHKKSPSPTKRSREDVSKTHDVDVRNPGDDRDHLQLPKEFTGYSMDGQLIQVSGQVQSLYPSDGAHIQVETIHFVQGSTLIKVCVMKDKHHFYTHITQPNRDQHEIPKNAIPMVTQCQTNRSVALGSFSAMLSNGMHLSYSRYGPTGERVQMDAGLTSNPDKTLDSTVSTVPLDLLSPTPSPQRVPPAKQTTEPLPNTEDNQQARECLSHAASPSNVSFQSLTISTPGALVLQFLSDQADGTRSEDHKVMVRQSFPLHCSDGEQSHVRDPRLHAELSRVITPQGSVVKNMRDGSTQVLFPDGSISTSPVTGPDQDMKGMLSSKPSMGADQDQSDPEPREDQQALGQTQARQGAYWITTTPSGHRVVSMGDHTLVPAPVMSFKATDLVSQSVVITREDKVVSVLDKDGTLIVDHADGTRITTQYEEKVTEVDQEHLNTGHSSGSSVYHKKKVVTVQRQGFATVAMSTEDRQCSVFFRDNTIITAACNGTYCVYPSSVGLLWINQDGSSVYTSDPEQSPTLDMASWSSRVQPGQYMMNHTITNAADKLCEVTDFHGNHFQVMGGGQTSVEISGALDGSLEEVALDGGDPEAESAKHVGQEVPHLRLFVAHQDGSGTELLHSSVVEEFLDQIYSDPTVAVLREPIPDQQGVLGITVLRPARQNVWSRWFIDKQIKDIIPANLISRTWDNPAVGKKTLGPPFGTTLGRGLTLKEKPCAEPCRPVLSCPDTLEVRQLLQYQPVSSLLRRTLETRLMQYMEQVVQRENLREEMQLIDPRNDDEKVHANELLRWIQSEPHTTASVGPDVAALYTQTLMPPDTQTESSYSEKDIESKGQMETRWKSRKEQHRQELDQEKMCRHALRNAVIPPYFHSEEGAGCKSPEIPDMEALAHDLPPFPKTTDTQSFLKDAPQETDASQLPLNSRPSHAPRSDLTPVESPTNPGSQIAGNSFHGVRQQQGGGGVKPGSAQLDVVGNPRTHRVKLPACILSSKPHSVPNQQFLRVEEPVRRKVKTVSLTGGQQPPRGFQLLPAEVQFGTLKEGSTYRVTVLLKNVGIDTCRFSVKQPSPGTGIRVIYRPGPVAAGMKTELQVELYAMAIGLEEPAEGEAYISHHIPIKTESEILYLPISANILTASSHFITTKDHTNRFQSGVSKARLITSTPPVRRGVVLPYRPLCSTTGEIGQD</sequence>
<evidence type="ECO:0000313" key="2">
    <source>
        <dbReference type="EMBL" id="KAL1021782.1"/>
    </source>
</evidence>
<reference evidence="2 3" key="1">
    <citation type="submission" date="2024-06" db="EMBL/GenBank/DDBJ databases">
        <authorList>
            <person name="Pan Q."/>
            <person name="Wen M."/>
            <person name="Jouanno E."/>
            <person name="Zahm M."/>
            <person name="Klopp C."/>
            <person name="Cabau C."/>
            <person name="Louis A."/>
            <person name="Berthelot C."/>
            <person name="Parey E."/>
            <person name="Roest Crollius H."/>
            <person name="Montfort J."/>
            <person name="Robinson-Rechavi M."/>
            <person name="Bouchez O."/>
            <person name="Lampietro C."/>
            <person name="Lopez Roques C."/>
            <person name="Donnadieu C."/>
            <person name="Postlethwait J."/>
            <person name="Bobe J."/>
            <person name="Verreycken H."/>
            <person name="Guiguen Y."/>
        </authorList>
    </citation>
    <scope>NUCLEOTIDE SEQUENCE [LARGE SCALE GENOMIC DNA]</scope>
    <source>
        <strain evidence="2">Up_M1</strain>
        <tissue evidence="2">Testis</tissue>
    </source>
</reference>
<feature type="compositionally biased region" description="Basic and acidic residues" evidence="1">
    <location>
        <begin position="139"/>
        <end position="150"/>
    </location>
</feature>
<dbReference type="PANTHER" id="PTHR21963:SF1">
    <property type="entry name" value="SPERM-ASSOCIATED ANTIGEN 17"/>
    <property type="match status" value="1"/>
</dbReference>
<feature type="compositionally biased region" description="Polar residues" evidence="1">
    <location>
        <begin position="363"/>
        <end position="381"/>
    </location>
</feature>
<dbReference type="InterPro" id="IPR026173">
    <property type="entry name" value="SPAG17"/>
</dbReference>
<proteinExistence type="predicted"/>
<keyword evidence="3" id="KW-1185">Reference proteome</keyword>
<feature type="region of interest" description="Disordered" evidence="1">
    <location>
        <begin position="1755"/>
        <end position="1813"/>
    </location>
</feature>
<feature type="region of interest" description="Disordered" evidence="1">
    <location>
        <begin position="1147"/>
        <end position="1203"/>
    </location>
</feature>
<accession>A0ABD0XMQ3</accession>
<feature type="compositionally biased region" description="Polar residues" evidence="1">
    <location>
        <begin position="1759"/>
        <end position="1770"/>
    </location>
</feature>
<feature type="compositionally biased region" description="Polar residues" evidence="1">
    <location>
        <begin position="1782"/>
        <end position="1793"/>
    </location>
</feature>
<feature type="region of interest" description="Disordered" evidence="1">
    <location>
        <begin position="363"/>
        <end position="392"/>
    </location>
</feature>
<feature type="compositionally biased region" description="Low complexity" evidence="1">
    <location>
        <begin position="155"/>
        <end position="166"/>
    </location>
</feature>
<dbReference type="EMBL" id="JAGEUA010000001">
    <property type="protein sequence ID" value="KAL1021782.1"/>
    <property type="molecule type" value="Genomic_DNA"/>
</dbReference>
<feature type="compositionally biased region" description="Basic and acidic residues" evidence="1">
    <location>
        <begin position="167"/>
        <end position="176"/>
    </location>
</feature>
<feature type="region of interest" description="Disordered" evidence="1">
    <location>
        <begin position="139"/>
        <end position="191"/>
    </location>
</feature>
<feature type="region of interest" description="Disordered" evidence="1">
    <location>
        <begin position="1022"/>
        <end position="1053"/>
    </location>
</feature>
<feature type="compositionally biased region" description="Basic and acidic residues" evidence="1">
    <location>
        <begin position="760"/>
        <end position="778"/>
    </location>
</feature>
<feature type="compositionally biased region" description="Polar residues" evidence="1">
    <location>
        <begin position="1147"/>
        <end position="1159"/>
    </location>
</feature>
<feature type="compositionally biased region" description="Basic and acidic residues" evidence="1">
    <location>
        <begin position="861"/>
        <end position="885"/>
    </location>
</feature>
<dbReference type="Pfam" id="PF14874">
    <property type="entry name" value="PapD-like"/>
    <property type="match status" value="1"/>
</dbReference>
<dbReference type="PANTHER" id="PTHR21963">
    <property type="entry name" value="PF6"/>
    <property type="match status" value="1"/>
</dbReference>
<organism evidence="2 3">
    <name type="scientific">Umbra pygmaea</name>
    <name type="common">Eastern mudminnow</name>
    <dbReference type="NCBI Taxonomy" id="75934"/>
    <lineage>
        <taxon>Eukaryota</taxon>
        <taxon>Metazoa</taxon>
        <taxon>Chordata</taxon>
        <taxon>Craniata</taxon>
        <taxon>Vertebrata</taxon>
        <taxon>Euteleostomi</taxon>
        <taxon>Actinopterygii</taxon>
        <taxon>Neopterygii</taxon>
        <taxon>Teleostei</taxon>
        <taxon>Protacanthopterygii</taxon>
        <taxon>Esociformes</taxon>
        <taxon>Umbridae</taxon>
        <taxon>Umbra</taxon>
    </lineage>
</organism>
<evidence type="ECO:0008006" key="4">
    <source>
        <dbReference type="Google" id="ProtNLM"/>
    </source>
</evidence>
<evidence type="ECO:0000313" key="3">
    <source>
        <dbReference type="Proteomes" id="UP001557470"/>
    </source>
</evidence>
<name>A0ABD0XMQ3_UMBPY</name>
<feature type="compositionally biased region" description="Polar residues" evidence="1">
    <location>
        <begin position="1039"/>
        <end position="1051"/>
    </location>
</feature>
<feature type="region of interest" description="Disordered" evidence="1">
    <location>
        <begin position="760"/>
        <end position="803"/>
    </location>
</feature>
<dbReference type="Proteomes" id="UP001557470">
    <property type="component" value="Unassembled WGS sequence"/>
</dbReference>
<feature type="compositionally biased region" description="Polar residues" evidence="1">
    <location>
        <begin position="1193"/>
        <end position="1203"/>
    </location>
</feature>
<protein>
    <recommendedName>
        <fullName evidence="4">Sperm-associated antigen 17</fullName>
    </recommendedName>
</protein>
<feature type="compositionally biased region" description="Basic and acidic residues" evidence="1">
    <location>
        <begin position="1671"/>
        <end position="1686"/>
    </location>
</feature>
<feature type="region of interest" description="Disordered" evidence="1">
    <location>
        <begin position="823"/>
        <end position="885"/>
    </location>
</feature>